<feature type="active site" description="Proton donor" evidence="6">
    <location>
        <position position="144"/>
    </location>
</feature>
<dbReference type="CDD" id="cd16343">
    <property type="entry name" value="LMWPTP"/>
    <property type="match status" value="1"/>
</dbReference>
<evidence type="ECO:0000259" key="7">
    <source>
        <dbReference type="SMART" id="SM00226"/>
    </source>
</evidence>
<evidence type="ECO:0000313" key="8">
    <source>
        <dbReference type="EMBL" id="NDO38265.1"/>
    </source>
</evidence>
<comment type="catalytic activity">
    <reaction evidence="5">
        <text>O-phospho-L-tyrosyl-[protein] + H2O = L-tyrosyl-[protein] + phosphate</text>
        <dbReference type="Rhea" id="RHEA:10684"/>
        <dbReference type="Rhea" id="RHEA-COMP:10136"/>
        <dbReference type="Rhea" id="RHEA-COMP:20101"/>
        <dbReference type="ChEBI" id="CHEBI:15377"/>
        <dbReference type="ChEBI" id="CHEBI:43474"/>
        <dbReference type="ChEBI" id="CHEBI:46858"/>
        <dbReference type="ChEBI" id="CHEBI:61978"/>
        <dbReference type="EC" id="3.1.3.48"/>
    </reaction>
</comment>
<dbReference type="PRINTS" id="PR00719">
    <property type="entry name" value="LMWPTPASE"/>
</dbReference>
<feature type="active site" evidence="6">
    <location>
        <position position="14"/>
    </location>
</feature>
<dbReference type="InterPro" id="IPR036196">
    <property type="entry name" value="Ptyr_pPase_sf"/>
</dbReference>
<evidence type="ECO:0000313" key="9">
    <source>
        <dbReference type="Proteomes" id="UP000462501"/>
    </source>
</evidence>
<comment type="similarity">
    <text evidence="1">Belongs to the low molecular weight phosphotyrosine protein phosphatase family.</text>
</comment>
<name>A0A845SRF3_9FIRM</name>
<feature type="domain" description="Phosphotyrosine protein phosphatase I" evidence="7">
    <location>
        <begin position="2"/>
        <end position="168"/>
    </location>
</feature>
<evidence type="ECO:0000256" key="4">
    <source>
        <dbReference type="ARBA" id="ARBA00022912"/>
    </source>
</evidence>
<dbReference type="Proteomes" id="UP000462501">
    <property type="component" value="Unassembled WGS sequence"/>
</dbReference>
<evidence type="ECO:0000256" key="5">
    <source>
        <dbReference type="ARBA" id="ARBA00051722"/>
    </source>
</evidence>
<dbReference type="EMBL" id="VIQT01000007">
    <property type="protein sequence ID" value="NDO38265.1"/>
    <property type="molecule type" value="Genomic_DNA"/>
</dbReference>
<evidence type="ECO:0000256" key="3">
    <source>
        <dbReference type="ARBA" id="ARBA00022801"/>
    </source>
</evidence>
<protein>
    <recommendedName>
        <fullName evidence="2">protein-tyrosine-phosphatase</fullName>
        <ecNumber evidence="2">3.1.3.48</ecNumber>
    </recommendedName>
</protein>
<keyword evidence="4" id="KW-0904">Protein phosphatase</keyword>
<evidence type="ECO:0000256" key="1">
    <source>
        <dbReference type="ARBA" id="ARBA00011063"/>
    </source>
</evidence>
<keyword evidence="3" id="KW-0378">Hydrolase</keyword>
<accession>A0A845SRF3</accession>
<reference evidence="8 9" key="1">
    <citation type="submission" date="2019-06" db="EMBL/GenBank/DDBJ databases">
        <title>Draft genome sequences of 15 bacterial species constituting the stable defined intestinal microbiota of the GM15 gnotobiotic mouse model.</title>
        <authorList>
            <person name="Elie C."/>
            <person name="Mathieu A."/>
            <person name="Saliou A."/>
            <person name="Darnaud M."/>
            <person name="Leulier F."/>
            <person name="Tamellini A."/>
        </authorList>
    </citation>
    <scope>NUCLEOTIDE SEQUENCE [LARGE SCALE GENOMIC DNA]</scope>
    <source>
        <strain evidence="8 9">JM4-15</strain>
    </source>
</reference>
<dbReference type="EC" id="3.1.3.48" evidence="2"/>
<dbReference type="PANTHER" id="PTHR11717:SF7">
    <property type="entry name" value="LOW MOLECULAR WEIGHT PHOSPHOTYROSINE PROTEIN PHOSPHATASE"/>
    <property type="match status" value="1"/>
</dbReference>
<dbReference type="AlphaFoldDB" id="A0A845SRF3"/>
<evidence type="ECO:0000256" key="2">
    <source>
        <dbReference type="ARBA" id="ARBA00013064"/>
    </source>
</evidence>
<evidence type="ECO:0000256" key="6">
    <source>
        <dbReference type="PIRSR" id="PIRSR617867-1"/>
    </source>
</evidence>
<dbReference type="SMART" id="SM00226">
    <property type="entry name" value="LMWPc"/>
    <property type="match status" value="1"/>
</dbReference>
<sequence>MTKILFICHGNICRSPMAEFIMKDLVKKAGLEKEFLIESAATSTEEIGNPVYPPARRKLAEHGISCGGHSARQLTNRDYDQFDLLIGMDQANLRNMHRIISAPRASLRSVALRNGACGRSCGGDYADKMHLLMDFTNRPGDVADPWYTGDFEATWRDVLAGCQGLLERINRKDMKNDTRTEEYR</sequence>
<dbReference type="InterPro" id="IPR023485">
    <property type="entry name" value="Ptyr_pPase"/>
</dbReference>
<dbReference type="RefSeq" id="WP_162220567.1">
    <property type="nucleotide sequence ID" value="NZ_JAETUF010000045.1"/>
</dbReference>
<gene>
    <name evidence="8" type="ORF">FMM72_03220</name>
</gene>
<dbReference type="PANTHER" id="PTHR11717">
    <property type="entry name" value="LOW MOLECULAR WEIGHT PROTEIN TYROSINE PHOSPHATASE"/>
    <property type="match status" value="1"/>
</dbReference>
<feature type="active site" description="Nucleophile" evidence="6">
    <location>
        <position position="8"/>
    </location>
</feature>
<dbReference type="Pfam" id="PF01451">
    <property type="entry name" value="LMWPc"/>
    <property type="match status" value="1"/>
</dbReference>
<organism evidence="8 9">
    <name type="scientific">Anaerotruncus colihominis</name>
    <dbReference type="NCBI Taxonomy" id="169435"/>
    <lineage>
        <taxon>Bacteria</taxon>
        <taxon>Bacillati</taxon>
        <taxon>Bacillota</taxon>
        <taxon>Clostridia</taxon>
        <taxon>Eubacteriales</taxon>
        <taxon>Oscillospiraceae</taxon>
        <taxon>Anaerotruncus</taxon>
    </lineage>
</organism>
<dbReference type="InterPro" id="IPR017867">
    <property type="entry name" value="Tyr_phospatase_low_mol_wt"/>
</dbReference>
<dbReference type="GO" id="GO:0004725">
    <property type="term" value="F:protein tyrosine phosphatase activity"/>
    <property type="evidence" value="ECO:0007669"/>
    <property type="project" value="UniProtKB-EC"/>
</dbReference>
<dbReference type="InterPro" id="IPR050438">
    <property type="entry name" value="LMW_PTPase"/>
</dbReference>
<dbReference type="SUPFAM" id="SSF52788">
    <property type="entry name" value="Phosphotyrosine protein phosphatases I"/>
    <property type="match status" value="1"/>
</dbReference>
<proteinExistence type="inferred from homology"/>
<comment type="caution">
    <text evidence="8">The sequence shown here is derived from an EMBL/GenBank/DDBJ whole genome shotgun (WGS) entry which is preliminary data.</text>
</comment>
<dbReference type="Gene3D" id="3.40.50.2300">
    <property type="match status" value="1"/>
</dbReference>